<proteinExistence type="inferred from homology"/>
<evidence type="ECO:0000259" key="9">
    <source>
        <dbReference type="PROSITE" id="PS50928"/>
    </source>
</evidence>
<feature type="transmembrane region" description="Helical" evidence="8">
    <location>
        <begin position="57"/>
        <end position="87"/>
    </location>
</feature>
<feature type="domain" description="ABC transmembrane type-1" evidence="9">
    <location>
        <begin position="61"/>
        <end position="267"/>
    </location>
</feature>
<sequence>MNKRKELVITWGIKIIAIMSLLPIFGILLYLIIKGLPAINWKFLTSMPENSGRAGGILAPIIGTLWLTVGTIIVSVPFGVLTAIFLVEYSKDNWLKRTINLMIINLAGIPSVVYGLFGLSLFVVWMGFGVSIISGSLTLGIMSLPVIITSTKEALLAVPNNLREASLALGATKWETVWKVVLPASMYGIVTGVILSIGRAAGETAPIIFTVATAYQNYLPETVLDKTMALPFHLFVISTEVNNMPMKNMYGTAFILVFITVGFNLVGTFIRSRFKKSR</sequence>
<dbReference type="PROSITE" id="PS50928">
    <property type="entry name" value="ABC_TM1"/>
    <property type="match status" value="1"/>
</dbReference>
<evidence type="ECO:0000313" key="11">
    <source>
        <dbReference type="Proteomes" id="UP001321582"/>
    </source>
</evidence>
<evidence type="ECO:0000256" key="4">
    <source>
        <dbReference type="ARBA" id="ARBA00022475"/>
    </source>
</evidence>
<dbReference type="EMBL" id="AP027059">
    <property type="protein sequence ID" value="BDU49825.1"/>
    <property type="molecule type" value="Genomic_DNA"/>
</dbReference>
<keyword evidence="11" id="KW-1185">Reference proteome</keyword>
<evidence type="ECO:0000256" key="6">
    <source>
        <dbReference type="ARBA" id="ARBA00022989"/>
    </source>
</evidence>
<gene>
    <name evidence="10" type="ORF">HLVA_03940</name>
</gene>
<keyword evidence="7 8" id="KW-0472">Membrane</keyword>
<protein>
    <recommendedName>
        <fullName evidence="8">Phosphate transport system permease protein PstA</fullName>
    </recommendedName>
</protein>
<dbReference type="InterPro" id="IPR000515">
    <property type="entry name" value="MetI-like"/>
</dbReference>
<dbReference type="Pfam" id="PF00528">
    <property type="entry name" value="BPD_transp_1"/>
    <property type="match status" value="1"/>
</dbReference>
<evidence type="ECO:0000256" key="5">
    <source>
        <dbReference type="ARBA" id="ARBA00022692"/>
    </source>
</evidence>
<name>A0AAU9D970_9FUSO</name>
<keyword evidence="4 8" id="KW-1003">Cell membrane</keyword>
<dbReference type="Proteomes" id="UP001321582">
    <property type="component" value="Chromosome"/>
</dbReference>
<dbReference type="GO" id="GO:0005315">
    <property type="term" value="F:phosphate transmembrane transporter activity"/>
    <property type="evidence" value="ECO:0007669"/>
    <property type="project" value="InterPro"/>
</dbReference>
<dbReference type="InterPro" id="IPR005672">
    <property type="entry name" value="Phosphate_PstA"/>
</dbReference>
<dbReference type="PANTHER" id="PTHR43470">
    <property type="entry name" value="PHOSPHATE TRANSPORT SYSTEM PERMEASE PROTEIN PSTA-RELATED"/>
    <property type="match status" value="1"/>
</dbReference>
<keyword evidence="6 8" id="KW-1133">Transmembrane helix</keyword>
<dbReference type="SUPFAM" id="SSF161098">
    <property type="entry name" value="MetI-like"/>
    <property type="match status" value="1"/>
</dbReference>
<evidence type="ECO:0000256" key="2">
    <source>
        <dbReference type="ARBA" id="ARBA00007069"/>
    </source>
</evidence>
<feature type="transmembrane region" description="Helical" evidence="8">
    <location>
        <begin position="249"/>
        <end position="270"/>
    </location>
</feature>
<dbReference type="CDD" id="cd06261">
    <property type="entry name" value="TM_PBP2"/>
    <property type="match status" value="1"/>
</dbReference>
<dbReference type="NCBIfam" id="TIGR00974">
    <property type="entry name" value="3a0107s02c"/>
    <property type="match status" value="1"/>
</dbReference>
<reference evidence="10 11" key="1">
    <citation type="submission" date="2022-11" db="EMBL/GenBank/DDBJ databases">
        <title>Haliovirga abyssi gen. nov., sp. nov., a mesophilic fermentative bacterium isolated from the Iheya North hydrothermal field and the proposal of Haliovirgaceae fam. nov.</title>
        <authorList>
            <person name="Miyazaki U."/>
            <person name="Tame A."/>
            <person name="Miyazaki J."/>
            <person name="Takai K."/>
            <person name="Sawayama S."/>
            <person name="Kitajima M."/>
            <person name="Okamoto A."/>
            <person name="Nakagawa S."/>
        </authorList>
    </citation>
    <scope>NUCLEOTIDE SEQUENCE [LARGE SCALE GENOMIC DNA]</scope>
    <source>
        <strain evidence="10 11">IC12</strain>
    </source>
</reference>
<dbReference type="RefSeq" id="WP_307904769.1">
    <property type="nucleotide sequence ID" value="NZ_AP027059.1"/>
</dbReference>
<evidence type="ECO:0000256" key="1">
    <source>
        <dbReference type="ARBA" id="ARBA00004651"/>
    </source>
</evidence>
<evidence type="ECO:0000256" key="7">
    <source>
        <dbReference type="ARBA" id="ARBA00023136"/>
    </source>
</evidence>
<dbReference type="PANTHER" id="PTHR43470:SF3">
    <property type="entry name" value="PHOSPHATE TRANSPORT SYSTEM PERMEASE PROTEIN PSTA-RELATED"/>
    <property type="match status" value="1"/>
</dbReference>
<accession>A0AAU9D970</accession>
<evidence type="ECO:0000256" key="8">
    <source>
        <dbReference type="RuleBase" id="RU363043"/>
    </source>
</evidence>
<organism evidence="10 11">
    <name type="scientific">Haliovirga abyssi</name>
    <dbReference type="NCBI Taxonomy" id="2996794"/>
    <lineage>
        <taxon>Bacteria</taxon>
        <taxon>Fusobacteriati</taxon>
        <taxon>Fusobacteriota</taxon>
        <taxon>Fusobacteriia</taxon>
        <taxon>Fusobacteriales</taxon>
        <taxon>Haliovirgaceae</taxon>
        <taxon>Haliovirga</taxon>
    </lineage>
</organism>
<dbReference type="AlphaFoldDB" id="A0AAU9D970"/>
<keyword evidence="3" id="KW-0813">Transport</keyword>
<evidence type="ECO:0000313" key="10">
    <source>
        <dbReference type="EMBL" id="BDU49825.1"/>
    </source>
</evidence>
<evidence type="ECO:0000256" key="3">
    <source>
        <dbReference type="ARBA" id="ARBA00022448"/>
    </source>
</evidence>
<dbReference type="GO" id="GO:0035435">
    <property type="term" value="P:phosphate ion transmembrane transport"/>
    <property type="evidence" value="ECO:0007669"/>
    <property type="project" value="InterPro"/>
</dbReference>
<dbReference type="GO" id="GO:0005886">
    <property type="term" value="C:plasma membrane"/>
    <property type="evidence" value="ECO:0007669"/>
    <property type="project" value="UniProtKB-SubCell"/>
</dbReference>
<feature type="transmembrane region" description="Helical" evidence="8">
    <location>
        <begin position="12"/>
        <end position="33"/>
    </location>
</feature>
<dbReference type="Gene3D" id="1.10.3720.10">
    <property type="entry name" value="MetI-like"/>
    <property type="match status" value="1"/>
</dbReference>
<comment type="subcellular location">
    <subcellularLocation>
        <location evidence="1 8">Cell membrane</location>
        <topology evidence="1 8">Multi-pass membrane protein</topology>
    </subcellularLocation>
</comment>
<comment type="similarity">
    <text evidence="2 8">Belongs to the binding-protein-dependent transport system permease family. CysTW subfamily.</text>
</comment>
<feature type="transmembrane region" description="Helical" evidence="8">
    <location>
        <begin position="123"/>
        <end position="148"/>
    </location>
</feature>
<dbReference type="InterPro" id="IPR035906">
    <property type="entry name" value="MetI-like_sf"/>
</dbReference>
<feature type="transmembrane region" description="Helical" evidence="8">
    <location>
        <begin position="99"/>
        <end position="117"/>
    </location>
</feature>
<feature type="transmembrane region" description="Helical" evidence="8">
    <location>
        <begin position="180"/>
        <end position="201"/>
    </location>
</feature>
<dbReference type="KEGG" id="haby:HLVA_03940"/>
<keyword evidence="5 8" id="KW-0812">Transmembrane</keyword>